<keyword evidence="4" id="KW-1185">Reference proteome</keyword>
<feature type="compositionally biased region" description="Basic and acidic residues" evidence="1">
    <location>
        <begin position="146"/>
        <end position="156"/>
    </location>
</feature>
<dbReference type="PANTHER" id="PTHR12526:SF635">
    <property type="entry name" value="GLYCOSYL TRANSFERASE GROUP 1"/>
    <property type="match status" value="1"/>
</dbReference>
<feature type="domain" description="Glycosyl transferase family 1" evidence="2">
    <location>
        <begin position="515"/>
        <end position="687"/>
    </location>
</feature>
<dbReference type="Gene3D" id="3.40.50.2000">
    <property type="entry name" value="Glycogen Phosphorylase B"/>
    <property type="match status" value="2"/>
</dbReference>
<accession>A0ABX2KTF0</accession>
<proteinExistence type="predicted"/>
<organism evidence="3 4">
    <name type="scientific">Azospirillum formosense</name>
    <dbReference type="NCBI Taxonomy" id="861533"/>
    <lineage>
        <taxon>Bacteria</taxon>
        <taxon>Pseudomonadati</taxon>
        <taxon>Pseudomonadota</taxon>
        <taxon>Alphaproteobacteria</taxon>
        <taxon>Rhodospirillales</taxon>
        <taxon>Azospirillaceae</taxon>
        <taxon>Azospirillum</taxon>
    </lineage>
</organism>
<reference evidence="3 4" key="1">
    <citation type="submission" date="2019-10" db="EMBL/GenBank/DDBJ databases">
        <title>Genome sequence of Azospirillum formosense CC-Nfb-7.</title>
        <authorList>
            <person name="Ambrosini A."/>
            <person name="Sant'Anna F.H."/>
            <person name="Cassan F.D."/>
            <person name="Souza E.M."/>
            <person name="Passaglia L.M.P."/>
        </authorList>
    </citation>
    <scope>NUCLEOTIDE SEQUENCE [LARGE SCALE GENOMIC DNA]</scope>
    <source>
        <strain evidence="3 4">CC-NFb-7</strain>
    </source>
</reference>
<feature type="region of interest" description="Disordered" evidence="1">
    <location>
        <begin position="307"/>
        <end position="326"/>
    </location>
</feature>
<feature type="region of interest" description="Disordered" evidence="1">
    <location>
        <begin position="200"/>
        <end position="235"/>
    </location>
</feature>
<evidence type="ECO:0000256" key="1">
    <source>
        <dbReference type="SAM" id="MobiDB-lite"/>
    </source>
</evidence>
<dbReference type="Pfam" id="PF00534">
    <property type="entry name" value="Glycos_transf_1"/>
    <property type="match status" value="1"/>
</dbReference>
<dbReference type="SUPFAM" id="SSF53756">
    <property type="entry name" value="UDP-Glycosyltransferase/glycogen phosphorylase"/>
    <property type="match status" value="1"/>
</dbReference>
<name>A0ABX2KTF0_9PROT</name>
<gene>
    <name evidence="3" type="ORF">GBZ26_07250</name>
</gene>
<dbReference type="EMBL" id="WHOR01000035">
    <property type="protein sequence ID" value="NUB19009.1"/>
    <property type="molecule type" value="Genomic_DNA"/>
</dbReference>
<dbReference type="Proteomes" id="UP000639419">
    <property type="component" value="Unassembled WGS sequence"/>
</dbReference>
<sequence>MRARRTPTVQRYLHLSVHVGRHRPPRTSAIPDRCLLSVPLAGEQRLEGGFRRQLPDDGRAWTVQHSEQFRRRAGPLRDPERDLRRLEVAEAAVWPCDPSVGHLHRPSRRLGGFVQQGWPPVVWRRIADRGRPMGTQPLPCRPPPHAADDPRRDSLRHTPTTECGGGRHLHDSCKNWPVAHRSVCHGRRRIHLAVRRRKRGNPVLEPGSGRLALPGCPQHLDQPSGDVRSSGPGSVRRDVDACLAPAGGDRRAWNDVALPEGGGSRLIGCPVRNGWASVLRAQGGWGLPVRSDHLSVFPCPHRSGGLPDTECIGTSETPQDRSRTMTFPTDPQTKLCLVTNFNTSYRDGLFQAITQTMDTDFLFYSDGNEKYWQKEQGLWQGSINHKYLKGFSIANTRIVPLLPLHLMARRYDAYVKCINGRFALPVTYAMARLQGRPFVLWTEVWMKFRTPAHRFFYPITRYIYRNADAIIACGGHVSSFLRDEGVDPERIFVARQAVDNAFYRRPVQAEEVASLRRRLGIEDDQAVILYLGRLNEVKGLPYLVRAFAEVAAANSRAVLVLAGTGEELPALQALAESLGIGPRVRFTGYVDRPGTLAYYAMASVFVLPSIELDYVKETWGLVVNEAFNQGLPVIATDAVGAAAGGLVQDGRTGFVVPQRNAAALANAINRVLTEPDLANRMRSACRQVITHWTQEGMAKSYIAAVEYALRKRGSHQETPA</sequence>
<dbReference type="InterPro" id="IPR001296">
    <property type="entry name" value="Glyco_trans_1"/>
</dbReference>
<feature type="region of interest" description="Disordered" evidence="1">
    <location>
        <begin position="130"/>
        <end position="165"/>
    </location>
</feature>
<dbReference type="CDD" id="cd03801">
    <property type="entry name" value="GT4_PimA-like"/>
    <property type="match status" value="1"/>
</dbReference>
<evidence type="ECO:0000259" key="2">
    <source>
        <dbReference type="Pfam" id="PF00534"/>
    </source>
</evidence>
<evidence type="ECO:0000313" key="4">
    <source>
        <dbReference type="Proteomes" id="UP000639419"/>
    </source>
</evidence>
<evidence type="ECO:0000313" key="3">
    <source>
        <dbReference type="EMBL" id="NUB19009.1"/>
    </source>
</evidence>
<dbReference type="PANTHER" id="PTHR12526">
    <property type="entry name" value="GLYCOSYLTRANSFERASE"/>
    <property type="match status" value="1"/>
</dbReference>
<comment type="caution">
    <text evidence="3">The sequence shown here is derived from an EMBL/GenBank/DDBJ whole genome shotgun (WGS) entry which is preliminary data.</text>
</comment>
<protein>
    <submittedName>
        <fullName evidence="3">Glycosyltransferase</fullName>
    </submittedName>
</protein>